<dbReference type="PANTHER" id="PTHR24559:SF435">
    <property type="entry name" value="RIBONUCLEASE H"/>
    <property type="match status" value="1"/>
</dbReference>
<name>A0A9P6KXG4_9MICR</name>
<dbReference type="OrthoDB" id="2193921at2759"/>
<evidence type="ECO:0000259" key="8">
    <source>
        <dbReference type="Pfam" id="PF00078"/>
    </source>
</evidence>
<keyword evidence="2" id="KW-0808">Transferase</keyword>
<organism evidence="9 10">
    <name type="scientific">Nosema granulosis</name>
    <dbReference type="NCBI Taxonomy" id="83296"/>
    <lineage>
        <taxon>Eukaryota</taxon>
        <taxon>Fungi</taxon>
        <taxon>Fungi incertae sedis</taxon>
        <taxon>Microsporidia</taxon>
        <taxon>Nosematidae</taxon>
        <taxon>Nosema</taxon>
    </lineage>
</organism>
<dbReference type="CDD" id="cd01647">
    <property type="entry name" value="RT_LTR"/>
    <property type="match status" value="1"/>
</dbReference>
<dbReference type="GO" id="GO:0003964">
    <property type="term" value="F:RNA-directed DNA polymerase activity"/>
    <property type="evidence" value="ECO:0007669"/>
    <property type="project" value="UniProtKB-KW"/>
</dbReference>
<dbReference type="InterPro" id="IPR053134">
    <property type="entry name" value="RNA-dir_DNA_polymerase"/>
</dbReference>
<keyword evidence="6" id="KW-0378">Hydrolase</keyword>
<reference evidence="9 10" key="1">
    <citation type="journal article" date="2020" name="Genome Biol. Evol.">
        <title>Comparative genomics of strictly vertically transmitted, feminizing microsporidia endosymbionts of amphipod crustaceans.</title>
        <authorList>
            <person name="Cormier A."/>
            <person name="Chebbi M.A."/>
            <person name="Giraud I."/>
            <person name="Wattier R."/>
            <person name="Teixeira M."/>
            <person name="Gilbert C."/>
            <person name="Rigaud T."/>
            <person name="Cordaux R."/>
        </authorList>
    </citation>
    <scope>NUCLEOTIDE SEQUENCE [LARGE SCALE GENOMIC DNA]</scope>
    <source>
        <strain evidence="9 10">Ou3-Ou53</strain>
    </source>
</reference>
<dbReference type="FunFam" id="3.10.10.10:FF:000007">
    <property type="entry name" value="Retrovirus-related Pol polyprotein from transposon 17.6-like Protein"/>
    <property type="match status" value="1"/>
</dbReference>
<evidence type="ECO:0000256" key="2">
    <source>
        <dbReference type="ARBA" id="ARBA00022679"/>
    </source>
</evidence>
<gene>
    <name evidence="9" type="primary">pol_41</name>
    <name evidence="9" type="ORF">NGRA_2697</name>
</gene>
<dbReference type="EMBL" id="SBJO01000354">
    <property type="protein sequence ID" value="KAF9761363.1"/>
    <property type="molecule type" value="Genomic_DNA"/>
</dbReference>
<dbReference type="GO" id="GO:0006508">
    <property type="term" value="P:proteolysis"/>
    <property type="evidence" value="ECO:0007669"/>
    <property type="project" value="UniProtKB-KW"/>
</dbReference>
<dbReference type="GO" id="GO:0008233">
    <property type="term" value="F:peptidase activity"/>
    <property type="evidence" value="ECO:0007669"/>
    <property type="project" value="UniProtKB-KW"/>
</dbReference>
<sequence>MIAEEKIIMENESLFKDNVTKDSSCSIIKYQIHTGDTIPKFNRTGRIPIHYEHEIEQEINKNLELGIIRQSNSPWSSRILPITKANGSLKLCIDYRPLNKITIKDRYPLPRIDEILDFLSTAKLFTTLDATAGYYQIEVDERDKEKTAFSWKEGHYEFNRMPFGLCNAPPHSKEPWTLC</sequence>
<comment type="caution">
    <text evidence="9">The sequence shown here is derived from an EMBL/GenBank/DDBJ whole genome shotgun (WGS) entry which is preliminary data.</text>
</comment>
<dbReference type="InterPro" id="IPR043502">
    <property type="entry name" value="DNA/RNA_pol_sf"/>
</dbReference>
<dbReference type="InterPro" id="IPR000477">
    <property type="entry name" value="RT_dom"/>
</dbReference>
<evidence type="ECO:0000313" key="9">
    <source>
        <dbReference type="EMBL" id="KAF9761363.1"/>
    </source>
</evidence>
<evidence type="ECO:0000256" key="4">
    <source>
        <dbReference type="ARBA" id="ARBA00022722"/>
    </source>
</evidence>
<evidence type="ECO:0000313" key="10">
    <source>
        <dbReference type="Proteomes" id="UP000740883"/>
    </source>
</evidence>
<dbReference type="Proteomes" id="UP000740883">
    <property type="component" value="Unassembled WGS sequence"/>
</dbReference>
<evidence type="ECO:0000256" key="3">
    <source>
        <dbReference type="ARBA" id="ARBA00022695"/>
    </source>
</evidence>
<evidence type="ECO:0000256" key="7">
    <source>
        <dbReference type="ARBA" id="ARBA00022918"/>
    </source>
</evidence>
<keyword evidence="3" id="KW-0548">Nucleotidyltransferase</keyword>
<proteinExistence type="predicted"/>
<dbReference type="Pfam" id="PF00078">
    <property type="entry name" value="RVT_1"/>
    <property type="match status" value="1"/>
</dbReference>
<keyword evidence="7" id="KW-0695">RNA-directed DNA polymerase</keyword>
<keyword evidence="5" id="KW-0255">Endonuclease</keyword>
<keyword evidence="10" id="KW-1185">Reference proteome</keyword>
<feature type="domain" description="Reverse transcriptase" evidence="8">
    <location>
        <begin position="82"/>
        <end position="169"/>
    </location>
</feature>
<dbReference type="AlphaFoldDB" id="A0A9P6KXG4"/>
<dbReference type="SUPFAM" id="SSF56672">
    <property type="entry name" value="DNA/RNA polymerases"/>
    <property type="match status" value="1"/>
</dbReference>
<keyword evidence="4" id="KW-0540">Nuclease</keyword>
<protein>
    <submittedName>
        <fullName evidence="9">Retrovirus-related Pol polyprotein from transposon 17.6</fullName>
    </submittedName>
</protein>
<evidence type="ECO:0000256" key="5">
    <source>
        <dbReference type="ARBA" id="ARBA00022759"/>
    </source>
</evidence>
<accession>A0A9P6KXG4</accession>
<evidence type="ECO:0000256" key="6">
    <source>
        <dbReference type="ARBA" id="ARBA00022801"/>
    </source>
</evidence>
<dbReference type="Gene3D" id="3.10.10.10">
    <property type="entry name" value="HIV Type 1 Reverse Transcriptase, subunit A, domain 1"/>
    <property type="match status" value="1"/>
</dbReference>
<keyword evidence="1" id="KW-0645">Protease</keyword>
<evidence type="ECO:0000256" key="1">
    <source>
        <dbReference type="ARBA" id="ARBA00022670"/>
    </source>
</evidence>
<dbReference type="GO" id="GO:0004519">
    <property type="term" value="F:endonuclease activity"/>
    <property type="evidence" value="ECO:0007669"/>
    <property type="project" value="UniProtKB-KW"/>
</dbReference>
<dbReference type="PANTHER" id="PTHR24559">
    <property type="entry name" value="TRANSPOSON TY3-I GAG-POL POLYPROTEIN"/>
    <property type="match status" value="1"/>
</dbReference>